<feature type="domain" description="Prepilin type IV endopeptidase peptidase" evidence="2">
    <location>
        <begin position="23"/>
        <end position="128"/>
    </location>
</feature>
<sequence>MPPLADLPVWALVVVALAQGTAAAALLVAAWSDLKAFLIPNRVPAAVALAWLLAGLSVGLAGLVPVATLALDLAVAMGVFAVLVGLYLTGALGGGDVKLIPTVALWAGADGVLVFLMLTALAGGVLALAVLLARGAARLPGLGGWRVIRVTAGCQRLPYGVAIAVGGLWVLGRGAFG</sequence>
<protein>
    <submittedName>
        <fullName evidence="3">Prepilin peptidase CpaA</fullName>
    </submittedName>
</protein>
<feature type="transmembrane region" description="Helical" evidence="1">
    <location>
        <begin position="112"/>
        <end position="136"/>
    </location>
</feature>
<feature type="transmembrane region" description="Helical" evidence="1">
    <location>
        <begin position="157"/>
        <end position="176"/>
    </location>
</feature>
<proteinExistence type="predicted"/>
<name>A0A1G8BZS1_9PROT</name>
<dbReference type="AlphaFoldDB" id="A0A1G8BZS1"/>
<feature type="transmembrane region" description="Helical" evidence="1">
    <location>
        <begin position="43"/>
        <end position="66"/>
    </location>
</feature>
<feature type="transmembrane region" description="Helical" evidence="1">
    <location>
        <begin position="7"/>
        <end position="31"/>
    </location>
</feature>
<keyword evidence="1" id="KW-0472">Membrane</keyword>
<dbReference type="GO" id="GO:0004190">
    <property type="term" value="F:aspartic-type endopeptidase activity"/>
    <property type="evidence" value="ECO:0007669"/>
    <property type="project" value="InterPro"/>
</dbReference>
<feature type="transmembrane region" description="Helical" evidence="1">
    <location>
        <begin position="73"/>
        <end position="92"/>
    </location>
</feature>
<evidence type="ECO:0000313" key="4">
    <source>
        <dbReference type="Proteomes" id="UP000217076"/>
    </source>
</evidence>
<dbReference type="EMBL" id="FNCV01000006">
    <property type="protein sequence ID" value="SDH38624.1"/>
    <property type="molecule type" value="Genomic_DNA"/>
</dbReference>
<dbReference type="OrthoDB" id="5329005at2"/>
<evidence type="ECO:0000313" key="3">
    <source>
        <dbReference type="EMBL" id="SDH38624.1"/>
    </source>
</evidence>
<dbReference type="RefSeq" id="WP_092619596.1">
    <property type="nucleotide sequence ID" value="NZ_FNCV01000006.1"/>
</dbReference>
<dbReference type="Proteomes" id="UP000217076">
    <property type="component" value="Unassembled WGS sequence"/>
</dbReference>
<accession>A0A1G8BZS1</accession>
<keyword evidence="4" id="KW-1185">Reference proteome</keyword>
<dbReference type="Pfam" id="PF01478">
    <property type="entry name" value="Peptidase_A24"/>
    <property type="match status" value="1"/>
</dbReference>
<dbReference type="GO" id="GO:0016020">
    <property type="term" value="C:membrane"/>
    <property type="evidence" value="ECO:0007669"/>
    <property type="project" value="InterPro"/>
</dbReference>
<keyword evidence="1" id="KW-0812">Transmembrane</keyword>
<dbReference type="STRING" id="83401.SAMN05421742_106163"/>
<dbReference type="InterPro" id="IPR000045">
    <property type="entry name" value="Prepilin_IV_endopep_pep"/>
</dbReference>
<gene>
    <name evidence="3" type="ORF">SAMN05421742_106163</name>
</gene>
<dbReference type="Gene3D" id="1.20.120.1220">
    <property type="match status" value="1"/>
</dbReference>
<keyword evidence="1" id="KW-1133">Transmembrane helix</keyword>
<organism evidence="3 4">
    <name type="scientific">Roseospirillum parvum</name>
    <dbReference type="NCBI Taxonomy" id="83401"/>
    <lineage>
        <taxon>Bacteria</taxon>
        <taxon>Pseudomonadati</taxon>
        <taxon>Pseudomonadota</taxon>
        <taxon>Alphaproteobacteria</taxon>
        <taxon>Rhodospirillales</taxon>
        <taxon>Rhodospirillaceae</taxon>
        <taxon>Roseospirillum</taxon>
    </lineage>
</organism>
<reference evidence="4" key="1">
    <citation type="submission" date="2016-10" db="EMBL/GenBank/DDBJ databases">
        <authorList>
            <person name="Varghese N."/>
            <person name="Submissions S."/>
        </authorList>
    </citation>
    <scope>NUCLEOTIDE SEQUENCE [LARGE SCALE GENOMIC DNA]</scope>
    <source>
        <strain evidence="4">930I</strain>
    </source>
</reference>
<evidence type="ECO:0000256" key="1">
    <source>
        <dbReference type="SAM" id="Phobius"/>
    </source>
</evidence>
<evidence type="ECO:0000259" key="2">
    <source>
        <dbReference type="Pfam" id="PF01478"/>
    </source>
</evidence>